<feature type="transmembrane region" description="Helical" evidence="6">
    <location>
        <begin position="192"/>
        <end position="209"/>
    </location>
</feature>
<keyword evidence="3 6" id="KW-0812">Transmembrane</keyword>
<dbReference type="PANTHER" id="PTHR12677:SF59">
    <property type="entry name" value="GOLGI APPARATUS MEMBRANE PROTEIN TVP38-RELATED"/>
    <property type="match status" value="1"/>
</dbReference>
<evidence type="ECO:0000256" key="2">
    <source>
        <dbReference type="ARBA" id="ARBA00022475"/>
    </source>
</evidence>
<keyword evidence="2 6" id="KW-1003">Cell membrane</keyword>
<keyword evidence="5 6" id="KW-0472">Membrane</keyword>
<evidence type="ECO:0000313" key="8">
    <source>
        <dbReference type="EMBL" id="SET24487.1"/>
    </source>
</evidence>
<dbReference type="STRING" id="426128.SAMN05660297_01815"/>
<feature type="transmembrane region" description="Helical" evidence="6">
    <location>
        <begin position="162"/>
        <end position="180"/>
    </location>
</feature>
<dbReference type="AlphaFoldDB" id="A0A1I0CXI7"/>
<protein>
    <recommendedName>
        <fullName evidence="6">TVP38/TMEM64 family membrane protein</fullName>
    </recommendedName>
</protein>
<feature type="domain" description="VTT" evidence="7">
    <location>
        <begin position="66"/>
        <end position="182"/>
    </location>
</feature>
<dbReference type="EMBL" id="FOHU01000006">
    <property type="protein sequence ID" value="SET24487.1"/>
    <property type="molecule type" value="Genomic_DNA"/>
</dbReference>
<feature type="transmembrane region" description="Helical" evidence="6">
    <location>
        <begin position="78"/>
        <end position="103"/>
    </location>
</feature>
<evidence type="ECO:0000259" key="7">
    <source>
        <dbReference type="Pfam" id="PF09335"/>
    </source>
</evidence>
<reference evidence="8 9" key="1">
    <citation type="submission" date="2016-10" db="EMBL/GenBank/DDBJ databases">
        <authorList>
            <person name="de Groot N.N."/>
        </authorList>
    </citation>
    <scope>NUCLEOTIDE SEQUENCE [LARGE SCALE GENOMIC DNA]</scope>
    <source>
        <strain evidence="8 9">DSM 18979</strain>
    </source>
</reference>
<dbReference type="GO" id="GO:0005886">
    <property type="term" value="C:plasma membrane"/>
    <property type="evidence" value="ECO:0007669"/>
    <property type="project" value="UniProtKB-SubCell"/>
</dbReference>
<dbReference type="InterPro" id="IPR032816">
    <property type="entry name" value="VTT_dom"/>
</dbReference>
<keyword evidence="9" id="KW-1185">Reference proteome</keyword>
<dbReference type="Proteomes" id="UP000199568">
    <property type="component" value="Unassembled WGS sequence"/>
</dbReference>
<sequence>MAKKRVFAAKAAGVLLFLAIAWYLYYYRNINIQWDVEKLQQIVEGFGIWGVIVFVGIAAIRPFLFFPNALIFVAGGMLYSTMFGSLAAIVGTMTAFSLCYWLGNRFQHFFMKLAAEKHVIKLKNLKDREIIRTFFVMRVTPAFPIDPISYGAGVTGIPFEKYFIGSLVGISPKIFIYTFLGDSIDNVLSIRTLLALILLMLLAIIPVILNKKGS</sequence>
<gene>
    <name evidence="8" type="ORF">SAMN05660297_01815</name>
</gene>
<accession>A0A1I0CXI7</accession>
<feature type="transmembrane region" description="Helical" evidence="6">
    <location>
        <begin position="46"/>
        <end position="66"/>
    </location>
</feature>
<proteinExistence type="inferred from homology"/>
<evidence type="ECO:0000256" key="5">
    <source>
        <dbReference type="ARBA" id="ARBA00023136"/>
    </source>
</evidence>
<feature type="transmembrane region" description="Helical" evidence="6">
    <location>
        <begin position="7"/>
        <end position="26"/>
    </location>
</feature>
<evidence type="ECO:0000256" key="3">
    <source>
        <dbReference type="ARBA" id="ARBA00022692"/>
    </source>
</evidence>
<dbReference type="RefSeq" id="WP_090442578.1">
    <property type="nucleotide sequence ID" value="NZ_FOHU01000006.1"/>
</dbReference>
<evidence type="ECO:0000256" key="6">
    <source>
        <dbReference type="RuleBase" id="RU366058"/>
    </source>
</evidence>
<evidence type="ECO:0000256" key="4">
    <source>
        <dbReference type="ARBA" id="ARBA00022989"/>
    </source>
</evidence>
<dbReference type="Pfam" id="PF09335">
    <property type="entry name" value="VTT_dom"/>
    <property type="match status" value="1"/>
</dbReference>
<name>A0A1I0CXI7_9FIRM</name>
<comment type="subcellular location">
    <subcellularLocation>
        <location evidence="1 6">Cell membrane</location>
        <topology evidence="1 6">Multi-pass membrane protein</topology>
    </subcellularLocation>
</comment>
<evidence type="ECO:0000313" key="9">
    <source>
        <dbReference type="Proteomes" id="UP000199568"/>
    </source>
</evidence>
<keyword evidence="4 6" id="KW-1133">Transmembrane helix</keyword>
<dbReference type="InterPro" id="IPR015414">
    <property type="entry name" value="TMEM64"/>
</dbReference>
<dbReference type="PANTHER" id="PTHR12677">
    <property type="entry name" value="GOLGI APPARATUS MEMBRANE PROTEIN TVP38-RELATED"/>
    <property type="match status" value="1"/>
</dbReference>
<organism evidence="8 9">
    <name type="scientific">Natronincola peptidivorans</name>
    <dbReference type="NCBI Taxonomy" id="426128"/>
    <lineage>
        <taxon>Bacteria</taxon>
        <taxon>Bacillati</taxon>
        <taxon>Bacillota</taxon>
        <taxon>Clostridia</taxon>
        <taxon>Peptostreptococcales</taxon>
        <taxon>Natronincolaceae</taxon>
        <taxon>Natronincola</taxon>
    </lineage>
</organism>
<comment type="similarity">
    <text evidence="6">Belongs to the TVP38/TMEM64 family.</text>
</comment>
<evidence type="ECO:0000256" key="1">
    <source>
        <dbReference type="ARBA" id="ARBA00004651"/>
    </source>
</evidence>
<dbReference type="OrthoDB" id="9812980at2"/>